<evidence type="ECO:0000313" key="2">
    <source>
        <dbReference type="Proteomes" id="UP001159364"/>
    </source>
</evidence>
<evidence type="ECO:0000313" key="1">
    <source>
        <dbReference type="EMBL" id="KAJ8761484.1"/>
    </source>
</evidence>
<dbReference type="EMBL" id="JAIWQS010000006">
    <property type="protein sequence ID" value="KAJ8761484.1"/>
    <property type="molecule type" value="Genomic_DNA"/>
</dbReference>
<dbReference type="InterPro" id="IPR037489">
    <property type="entry name" value="RAD52-like"/>
</dbReference>
<sequence>MTALSALKLKFLTRTATSSKLSQSQSWKESLILFQTSSRPSCSQILKELNKKVPDSLIRQRVEDGFRVRYVPWHLVNRIMNLHAPEWSGEVPNITYSPDNKSVCVVYRVTLYGTDAEVSSNSSLHHDNVNLRELGFQSTIFPNLHRRANNKLGLEDSC</sequence>
<proteinExistence type="predicted"/>
<gene>
    <name evidence="1" type="ORF">K2173_001617</name>
</gene>
<dbReference type="AlphaFoldDB" id="A0AAV8T5A6"/>
<dbReference type="PANTHER" id="PTHR34050">
    <property type="entry name" value="DNA REPAIR RAD52-LIKE PROTEIN 2, CHLOROPLASTIC"/>
    <property type="match status" value="1"/>
</dbReference>
<comment type="caution">
    <text evidence="1">The sequence shown here is derived from an EMBL/GenBank/DDBJ whole genome shotgun (WGS) entry which is preliminary data.</text>
</comment>
<dbReference type="GO" id="GO:0000724">
    <property type="term" value="P:double-strand break repair via homologous recombination"/>
    <property type="evidence" value="ECO:0007669"/>
    <property type="project" value="InterPro"/>
</dbReference>
<keyword evidence="2" id="KW-1185">Reference proteome</keyword>
<dbReference type="Proteomes" id="UP001159364">
    <property type="component" value="Linkage Group LG06"/>
</dbReference>
<accession>A0AAV8T5A6</accession>
<dbReference type="PANTHER" id="PTHR34050:SF1">
    <property type="entry name" value="DNA REPAIR RAD52-LIKE PROTEIN 1, MITOCHONDRIAL"/>
    <property type="match status" value="1"/>
</dbReference>
<organism evidence="1 2">
    <name type="scientific">Erythroxylum novogranatense</name>
    <dbReference type="NCBI Taxonomy" id="1862640"/>
    <lineage>
        <taxon>Eukaryota</taxon>
        <taxon>Viridiplantae</taxon>
        <taxon>Streptophyta</taxon>
        <taxon>Embryophyta</taxon>
        <taxon>Tracheophyta</taxon>
        <taxon>Spermatophyta</taxon>
        <taxon>Magnoliopsida</taxon>
        <taxon>eudicotyledons</taxon>
        <taxon>Gunneridae</taxon>
        <taxon>Pentapetalae</taxon>
        <taxon>rosids</taxon>
        <taxon>fabids</taxon>
        <taxon>Malpighiales</taxon>
        <taxon>Erythroxylaceae</taxon>
        <taxon>Erythroxylum</taxon>
    </lineage>
</organism>
<reference evidence="1 2" key="1">
    <citation type="submission" date="2021-09" db="EMBL/GenBank/DDBJ databases">
        <title>Genomic insights and catalytic innovation underlie evolution of tropane alkaloids biosynthesis.</title>
        <authorList>
            <person name="Wang Y.-J."/>
            <person name="Tian T."/>
            <person name="Huang J.-P."/>
            <person name="Huang S.-X."/>
        </authorList>
    </citation>
    <scope>NUCLEOTIDE SEQUENCE [LARGE SCALE GENOMIC DNA]</scope>
    <source>
        <strain evidence="1">KIB-2018</strain>
        <tissue evidence="1">Leaf</tissue>
    </source>
</reference>
<name>A0AAV8T5A6_9ROSI</name>
<protein>
    <submittedName>
        <fullName evidence="1">Uncharacterized protein</fullName>
    </submittedName>
</protein>
<dbReference type="GO" id="GO:0003677">
    <property type="term" value="F:DNA binding"/>
    <property type="evidence" value="ECO:0007669"/>
    <property type="project" value="InterPro"/>
</dbReference>